<protein>
    <submittedName>
        <fullName evidence="8">L-cystine transport system permease protein</fullName>
    </submittedName>
</protein>
<dbReference type="Gene3D" id="1.10.3720.10">
    <property type="entry name" value="MetI-like"/>
    <property type="match status" value="1"/>
</dbReference>
<comment type="subcellular location">
    <subcellularLocation>
        <location evidence="6">Cell membrane</location>
        <topology evidence="6">Multi-pass membrane protein</topology>
    </subcellularLocation>
    <subcellularLocation>
        <location evidence="1">Membrane</location>
        <topology evidence="1">Multi-pass membrane protein</topology>
    </subcellularLocation>
</comment>
<keyword evidence="9" id="KW-1185">Reference proteome</keyword>
<keyword evidence="4 6" id="KW-1133">Transmembrane helix</keyword>
<dbReference type="PANTHER" id="PTHR30614:SF0">
    <property type="entry name" value="L-CYSTINE TRANSPORT SYSTEM PERMEASE PROTEIN TCYL"/>
    <property type="match status" value="1"/>
</dbReference>
<organism evidence="8 9">
    <name type="scientific">Anaerocolumna xylanovorans DSM 12503</name>
    <dbReference type="NCBI Taxonomy" id="1121345"/>
    <lineage>
        <taxon>Bacteria</taxon>
        <taxon>Bacillati</taxon>
        <taxon>Bacillota</taxon>
        <taxon>Clostridia</taxon>
        <taxon>Lachnospirales</taxon>
        <taxon>Lachnospiraceae</taxon>
        <taxon>Anaerocolumna</taxon>
    </lineage>
</organism>
<evidence type="ECO:0000313" key="9">
    <source>
        <dbReference type="Proteomes" id="UP000184612"/>
    </source>
</evidence>
<reference evidence="8 9" key="1">
    <citation type="submission" date="2016-12" db="EMBL/GenBank/DDBJ databases">
        <authorList>
            <person name="Song W.-J."/>
            <person name="Kurnit D.M."/>
        </authorList>
    </citation>
    <scope>NUCLEOTIDE SEQUENCE [LARGE SCALE GENOMIC DNA]</scope>
    <source>
        <strain evidence="8 9">DSM 12503</strain>
    </source>
</reference>
<dbReference type="EMBL" id="FRFD01000003">
    <property type="protein sequence ID" value="SHO43321.1"/>
    <property type="molecule type" value="Genomic_DNA"/>
</dbReference>
<dbReference type="PROSITE" id="PS50928">
    <property type="entry name" value="ABC_TM1"/>
    <property type="match status" value="1"/>
</dbReference>
<evidence type="ECO:0000313" key="8">
    <source>
        <dbReference type="EMBL" id="SHO43321.1"/>
    </source>
</evidence>
<evidence type="ECO:0000256" key="3">
    <source>
        <dbReference type="ARBA" id="ARBA00022970"/>
    </source>
</evidence>
<dbReference type="InterPro" id="IPR043429">
    <property type="entry name" value="ArtM/GltK/GlnP/TcyL/YhdX-like"/>
</dbReference>
<feature type="transmembrane region" description="Helical" evidence="6">
    <location>
        <begin position="21"/>
        <end position="41"/>
    </location>
</feature>
<accession>A0A1M7XWY4</accession>
<dbReference type="Proteomes" id="UP000184612">
    <property type="component" value="Unassembled WGS sequence"/>
</dbReference>
<dbReference type="STRING" id="1121345.SAMN02745217_00183"/>
<dbReference type="InterPro" id="IPR000515">
    <property type="entry name" value="MetI-like"/>
</dbReference>
<feature type="transmembrane region" description="Helical" evidence="6">
    <location>
        <begin position="77"/>
        <end position="98"/>
    </location>
</feature>
<keyword evidence="5 6" id="KW-0472">Membrane</keyword>
<evidence type="ECO:0000256" key="5">
    <source>
        <dbReference type="ARBA" id="ARBA00023136"/>
    </source>
</evidence>
<dbReference type="GO" id="GO:0055085">
    <property type="term" value="P:transmembrane transport"/>
    <property type="evidence" value="ECO:0007669"/>
    <property type="project" value="InterPro"/>
</dbReference>
<feature type="transmembrane region" description="Helical" evidence="6">
    <location>
        <begin position="219"/>
        <end position="236"/>
    </location>
</feature>
<dbReference type="Pfam" id="PF00528">
    <property type="entry name" value="BPD_transp_1"/>
    <property type="match status" value="1"/>
</dbReference>
<dbReference type="InterPro" id="IPR035906">
    <property type="entry name" value="MetI-like_sf"/>
</dbReference>
<dbReference type="SUPFAM" id="SSF161098">
    <property type="entry name" value="MetI-like"/>
    <property type="match status" value="1"/>
</dbReference>
<dbReference type="PANTHER" id="PTHR30614">
    <property type="entry name" value="MEMBRANE COMPONENT OF AMINO ACID ABC TRANSPORTER"/>
    <property type="match status" value="1"/>
</dbReference>
<keyword evidence="3" id="KW-0029">Amino-acid transport</keyword>
<gene>
    <name evidence="8" type="ORF">SAMN02745217_00183</name>
</gene>
<name>A0A1M7XWY4_9FIRM</name>
<keyword evidence="6" id="KW-0813">Transport</keyword>
<evidence type="ECO:0000256" key="4">
    <source>
        <dbReference type="ARBA" id="ARBA00022989"/>
    </source>
</evidence>
<dbReference type="AlphaFoldDB" id="A0A1M7XWY4"/>
<feature type="transmembrane region" description="Helical" evidence="6">
    <location>
        <begin position="47"/>
        <end position="65"/>
    </location>
</feature>
<feature type="domain" description="ABC transmembrane type-1" evidence="7">
    <location>
        <begin position="39"/>
        <end position="240"/>
    </location>
</feature>
<proteinExistence type="inferred from homology"/>
<feature type="transmembrane region" description="Helical" evidence="6">
    <location>
        <begin position="177"/>
        <end position="199"/>
    </location>
</feature>
<keyword evidence="2 6" id="KW-0812">Transmembrane</keyword>
<feature type="transmembrane region" description="Helical" evidence="6">
    <location>
        <begin position="118"/>
        <end position="136"/>
    </location>
</feature>
<comment type="similarity">
    <text evidence="6">Belongs to the binding-protein-dependent transport system permease family.</text>
</comment>
<sequence>MAILQTGLRVNLRYATGINMYKFDYSFFLHELWVAVTYIPLTLKLSMIPMVFGLVFGTLLAILRIQKVPVLNTLIKIYILIFRSMPMVLMILILYFSFMYGFDTIAELMHLKIRSGNVPPIILAYIILSIVSVAFMTESIRTALQSVQKGQVEAAHSIGMKTSAIYRRIIIPQALPVAIPILGNTFIGLTKGTALVYMIGVTDLITGVKIEANASYRYLEAYIAIAVIYWLLCIAIEQGIRLLSHRVNAVS</sequence>
<evidence type="ECO:0000256" key="6">
    <source>
        <dbReference type="RuleBase" id="RU363032"/>
    </source>
</evidence>
<dbReference type="GO" id="GO:0006865">
    <property type="term" value="P:amino acid transport"/>
    <property type="evidence" value="ECO:0007669"/>
    <property type="project" value="UniProtKB-KW"/>
</dbReference>
<dbReference type="CDD" id="cd06261">
    <property type="entry name" value="TM_PBP2"/>
    <property type="match status" value="1"/>
</dbReference>
<evidence type="ECO:0000256" key="2">
    <source>
        <dbReference type="ARBA" id="ARBA00022692"/>
    </source>
</evidence>
<evidence type="ECO:0000259" key="7">
    <source>
        <dbReference type="PROSITE" id="PS50928"/>
    </source>
</evidence>
<evidence type="ECO:0000256" key="1">
    <source>
        <dbReference type="ARBA" id="ARBA00004141"/>
    </source>
</evidence>
<dbReference type="GO" id="GO:0005886">
    <property type="term" value="C:plasma membrane"/>
    <property type="evidence" value="ECO:0007669"/>
    <property type="project" value="UniProtKB-SubCell"/>
</dbReference>